<evidence type="ECO:0000313" key="3">
    <source>
        <dbReference type="EMBL" id="CAX59338.1"/>
    </source>
</evidence>
<dbReference type="HOGENOM" id="CLU_002009_0_0_6"/>
<dbReference type="AlphaFoldDB" id="D8MR81"/>
<dbReference type="Pfam" id="PF19077">
    <property type="entry name" value="Big_13"/>
    <property type="match status" value="7"/>
</dbReference>
<feature type="domain" description="Bacterial Ig-like" evidence="2">
    <location>
        <begin position="501"/>
        <end position="579"/>
    </location>
</feature>
<dbReference type="RefSeq" id="WP_013201830.1">
    <property type="nucleotide sequence ID" value="NC_014306.1"/>
</dbReference>
<dbReference type="Gene3D" id="3.30.420.430">
    <property type="match status" value="8"/>
</dbReference>
<evidence type="ECO:0000259" key="2">
    <source>
        <dbReference type="Pfam" id="PF19077"/>
    </source>
</evidence>
<organism evidence="4">
    <name type="scientific">Erwinia billingiae (strain Eb661)</name>
    <dbReference type="NCBI Taxonomy" id="634500"/>
    <lineage>
        <taxon>Bacteria</taxon>
        <taxon>Pseudomonadati</taxon>
        <taxon>Pseudomonadota</taxon>
        <taxon>Gammaproteobacteria</taxon>
        <taxon>Enterobacterales</taxon>
        <taxon>Erwiniaceae</taxon>
        <taxon>Erwinia</taxon>
    </lineage>
</organism>
<proteinExistence type="predicted"/>
<feature type="domain" description="Bacterial Ig-like" evidence="2">
    <location>
        <begin position="193"/>
        <end position="277"/>
    </location>
</feature>
<sequence length="1196" mass="121767">MTTPLNLLVVDGKTVVKTASLPQAAKGQPVHVKAIDGGKYLLSSGENHTAPDHIVVKRVGKDLQVFTQDGDDTPEIIIDGFYDHQGELSGMAADGTYHTYVNQDGSDRDAFLLLDDSGASTLILGSDSTAGLEGLAAAGGLSNGMIALGALAALAALTGIAVAAHNRGGHDHHVADPKVPGVTSATDNVGSVQGKITQHGVTDDSRPVFDGKGTPNSIINVYDNGTLIGSTVVATDGSWAFQPTTPLPEGAHDISFSETNSAGVESPQSAPVSFDVDLTPPAAADIISVTDGKDQDLIHGGLTNNGDVEMSGKDATPGDVVKMYDGDKLIGSTVVDADGNWTVPGTIVGDGEHDLTIGITDPAGNESPRSPAIPVDLDTTAPDAPTPTLADGNGLDLTHGGLTNNGDMDMSGNGATPGDVVKLYDGDKLIGSAVVDDSGNWTIPGAISGDGKHDLSASITDPAGNESARSAPIAVDLDTTAPDAPTPTLEDGNGLDLTAGGLTNNGDMDMSGSGANPGDVVKLYDGDTLIGSAIVDDSGNWTVPGAISGDGPHDLSATATDPAGNESAKSSPIKVDLDTTPPAVPTPTLADGNGLDLTAGGLTNNGSLDMSGKDATPGDVVKLYDGDKLIGSAVVDDSGNWTVPGGITGDTTHPISATITDPAGNESAKSAPINVDLDTVAPAAPAPTLADGNGLDLTAGGTTNNGHLDMSGSGGTPKDVVKLYDGDTVIGSAVVDASGNWTVPGVISGDSTHPITATATDLAGNESAHSAPIPVALDTTAPTTTLHLDDNNPTLSGVTEANAVVFIYDGTTLLGSQKANASGNWSWKPTGKLADGTYNYNATAQDALGNTSAHTANLGFKVASTVNDFNDTTGQGWTVSAAHAADTSFNGSSITVRPSGAMATGEILYREFTVQAGHTYNLSYAGVTWATSGTTREYMSVGVSINGASLGAPGQVYAGTNSYTWTATTSGVVRLAMYTDNTELAPGNWITLDNFTIRDSAPTGAVSVSSFGVESHDDTSVQQDDSISSLSTHHDDSNATAQHDAQPTTAQTEGASATTVQHDDGANHFQLSGNELKMIDTGAVIDLSNVAQQHQGEEIHSLSLEGHGNNVLNVNINDVLALGSDDLFQQDGNKQLMIKGDAGDTVNLESVNGDKSPEQWNAQGQVSHDGTTFNVYQNVDHDVEVLIQQGIQTHVQ</sequence>
<feature type="compositionally biased region" description="Polar residues" evidence="1">
    <location>
        <begin position="1038"/>
        <end position="1058"/>
    </location>
</feature>
<feature type="region of interest" description="Disordered" evidence="1">
    <location>
        <begin position="478"/>
        <end position="514"/>
    </location>
</feature>
<feature type="region of interest" description="Disordered" evidence="1">
    <location>
        <begin position="544"/>
        <end position="597"/>
    </location>
</feature>
<reference evidence="3 4" key="1">
    <citation type="journal article" date="2010" name="BMC Genomics">
        <title>Genome comparison of the epiphytic bacteria Erwinia billingiae and E. tasmaniensis with the pear pathogen E. pyrifoliae.</title>
        <authorList>
            <person name="Kube M."/>
            <person name="Migdoll A.M."/>
            <person name="Gehring I."/>
            <person name="Heitmann K."/>
            <person name="Mayer Y."/>
            <person name="Kuhl H."/>
            <person name="Knaust F."/>
            <person name="Geider K."/>
            <person name="Reinhardt R."/>
        </authorList>
    </citation>
    <scope>NUCLEOTIDE SEQUENCE [LARGE SCALE GENOMIC DNA]</scope>
    <source>
        <strain evidence="3 4">Eb661</strain>
    </source>
</reference>
<dbReference type="KEGG" id="ebi:EbC_18070"/>
<gene>
    <name evidence="3" type="ordered locus">EbC_18070</name>
</gene>
<accession>D8MR81</accession>
<dbReference type="eggNOG" id="COG2931">
    <property type="taxonomic scope" value="Bacteria"/>
</dbReference>
<evidence type="ECO:0000256" key="1">
    <source>
        <dbReference type="SAM" id="MobiDB-lite"/>
    </source>
</evidence>
<dbReference type="GeneID" id="90511830"/>
<dbReference type="Proteomes" id="UP000008793">
    <property type="component" value="Chromosome"/>
</dbReference>
<dbReference type="STRING" id="634500.EbC_18070"/>
<feature type="domain" description="Bacterial Ig-like" evidence="2">
    <location>
        <begin position="600"/>
        <end position="679"/>
    </location>
</feature>
<feature type="region of interest" description="Disordered" evidence="1">
    <location>
        <begin position="1013"/>
        <end position="1058"/>
    </location>
</feature>
<feature type="domain" description="Bacterial Ig-like" evidence="2">
    <location>
        <begin position="789"/>
        <end position="862"/>
    </location>
</feature>
<dbReference type="InterPro" id="IPR044016">
    <property type="entry name" value="Big_13"/>
</dbReference>
<feature type="compositionally biased region" description="Low complexity" evidence="1">
    <location>
        <begin position="578"/>
        <end position="590"/>
    </location>
</feature>
<evidence type="ECO:0000313" key="4">
    <source>
        <dbReference type="Proteomes" id="UP000008793"/>
    </source>
</evidence>
<feature type="domain" description="Bacterial Ig-like" evidence="2">
    <location>
        <begin position="701"/>
        <end position="779"/>
    </location>
</feature>
<dbReference type="EMBL" id="FP236843">
    <property type="protein sequence ID" value="CAX59338.1"/>
    <property type="molecule type" value="Genomic_DNA"/>
</dbReference>
<name>D8MR81_ERWBE</name>
<feature type="compositionally biased region" description="Low complexity" evidence="1">
    <location>
        <begin position="478"/>
        <end position="489"/>
    </location>
</feature>
<feature type="domain" description="Bacterial Ig-like" evidence="2">
    <location>
        <begin position="400"/>
        <end position="479"/>
    </location>
</feature>
<feature type="compositionally biased region" description="Polar residues" evidence="1">
    <location>
        <begin position="1020"/>
        <end position="1031"/>
    </location>
</feature>
<feature type="domain" description="Bacterial Ig-like" evidence="2">
    <location>
        <begin position="297"/>
        <end position="379"/>
    </location>
</feature>
<dbReference type="NCBIfam" id="NF033510">
    <property type="entry name" value="Ca_tandemer"/>
    <property type="match status" value="7"/>
</dbReference>
<protein>
    <submittedName>
        <fullName evidence="3">Putative biofilm associated protein</fullName>
    </submittedName>
</protein>
<keyword evidence="4" id="KW-1185">Reference proteome</keyword>